<dbReference type="OrthoDB" id="9814331at2"/>
<sequence>MAEYKPKERSRQGIPGTGGRPTFQWQLTDTSMMDTVKLTLPGTHCLPIVFIPGIMGSNLSNLEGSPVWLLNTTGGEAMGLATEWATKDAAHRQRVLHPDRTRVFKHGNVPYLGVGTAKNSKSYLDRGWGEVAEGSYHEFLTWLEERMNGPVGMAGSVEAFSVAKNSVRTSKKSGVGNLAPGLRMKMAGLPPTSDFGEVTTDVLSQELTQRGLFRFPVYAMGYNWLQSNSIAAAQLSKRIRLIIAENNIHTQKCEQVILVTHSMGGLVARACCEISGMKEFIAGIVHGVMPAVGASVAYRRCKAGMSEESFVAGEVIGADGQQVTAVFSQAPGALQLLPSEDYKKGWLNVSADGVTPLELPKLDPYEEIYLKRDQWWGLVNEDWLKPQGGLSIDWDVYRSNVLTARAFHRGLSKKYHPNTYVFYGGGTGSKEKSFETVRWRVARGRRPSENGMPASKDVFEMPHKNVHEPGGNTVFIGQKMLRPVNFGTSRENSNAMPEMQSFWEARVLLQDGRGDGTVSASSGGAPKKTNPQEVRQQFNLGGFGHEKAYKYEEPRCVTEYAITKIAGMAKR</sequence>
<feature type="compositionally biased region" description="Basic and acidic residues" evidence="1">
    <location>
        <begin position="1"/>
        <end position="11"/>
    </location>
</feature>
<dbReference type="Gene3D" id="3.40.50.1820">
    <property type="entry name" value="alpha/beta hydrolase"/>
    <property type="match status" value="1"/>
</dbReference>
<name>A0A6I3T4A1_9BURK</name>
<gene>
    <name evidence="2" type="ORF">GM672_27145</name>
</gene>
<proteinExistence type="predicted"/>
<dbReference type="GO" id="GO:0006629">
    <property type="term" value="P:lipid metabolic process"/>
    <property type="evidence" value="ECO:0007669"/>
    <property type="project" value="InterPro"/>
</dbReference>
<dbReference type="InterPro" id="IPR029058">
    <property type="entry name" value="AB_hydrolase_fold"/>
</dbReference>
<dbReference type="PANTHER" id="PTHR11440">
    <property type="entry name" value="LECITHIN-CHOLESTEROL ACYLTRANSFERASE-RELATED"/>
    <property type="match status" value="1"/>
</dbReference>
<protein>
    <submittedName>
        <fullName evidence="2">Alpha/beta hydrolase</fullName>
    </submittedName>
</protein>
<dbReference type="GO" id="GO:0016787">
    <property type="term" value="F:hydrolase activity"/>
    <property type="evidence" value="ECO:0007669"/>
    <property type="project" value="UniProtKB-KW"/>
</dbReference>
<comment type="caution">
    <text evidence="2">The sequence shown here is derived from an EMBL/GenBank/DDBJ whole genome shotgun (WGS) entry which is preliminary data.</text>
</comment>
<dbReference type="InterPro" id="IPR003386">
    <property type="entry name" value="LACT/PDAT_acylTrfase"/>
</dbReference>
<keyword evidence="2" id="KW-0378">Hydrolase</keyword>
<dbReference type="Proteomes" id="UP000430634">
    <property type="component" value="Unassembled WGS sequence"/>
</dbReference>
<organism evidence="2 3">
    <name type="scientific">Pseudoduganella buxea</name>
    <dbReference type="NCBI Taxonomy" id="1949069"/>
    <lineage>
        <taxon>Bacteria</taxon>
        <taxon>Pseudomonadati</taxon>
        <taxon>Pseudomonadota</taxon>
        <taxon>Betaproteobacteria</taxon>
        <taxon>Burkholderiales</taxon>
        <taxon>Oxalobacteraceae</taxon>
        <taxon>Telluria group</taxon>
        <taxon>Pseudoduganella</taxon>
    </lineage>
</organism>
<dbReference type="GO" id="GO:0008374">
    <property type="term" value="F:O-acyltransferase activity"/>
    <property type="evidence" value="ECO:0007669"/>
    <property type="project" value="InterPro"/>
</dbReference>
<evidence type="ECO:0000256" key="1">
    <source>
        <dbReference type="SAM" id="MobiDB-lite"/>
    </source>
</evidence>
<dbReference type="AlphaFoldDB" id="A0A6I3T4A1"/>
<dbReference type="SUPFAM" id="SSF53474">
    <property type="entry name" value="alpha/beta-Hydrolases"/>
    <property type="match status" value="1"/>
</dbReference>
<evidence type="ECO:0000313" key="2">
    <source>
        <dbReference type="EMBL" id="MTV56398.1"/>
    </source>
</evidence>
<feature type="region of interest" description="Disordered" evidence="1">
    <location>
        <begin position="513"/>
        <end position="533"/>
    </location>
</feature>
<dbReference type="Pfam" id="PF02450">
    <property type="entry name" value="LCAT"/>
    <property type="match status" value="1"/>
</dbReference>
<feature type="region of interest" description="Disordered" evidence="1">
    <location>
        <begin position="1"/>
        <end position="24"/>
    </location>
</feature>
<reference evidence="2 3" key="1">
    <citation type="submission" date="2019-11" db="EMBL/GenBank/DDBJ databases">
        <title>Type strains purchased from KCTC, JCM and DSMZ.</title>
        <authorList>
            <person name="Lu H."/>
        </authorList>
    </citation>
    <scope>NUCLEOTIDE SEQUENCE [LARGE SCALE GENOMIC DNA]</scope>
    <source>
        <strain evidence="2 3">KCTC 52429</strain>
    </source>
</reference>
<accession>A0A6I3T4A1</accession>
<dbReference type="EMBL" id="WNKZ01000173">
    <property type="protein sequence ID" value="MTV56398.1"/>
    <property type="molecule type" value="Genomic_DNA"/>
</dbReference>
<evidence type="ECO:0000313" key="3">
    <source>
        <dbReference type="Proteomes" id="UP000430634"/>
    </source>
</evidence>